<dbReference type="EMBL" id="VJWE01000012">
    <property type="protein sequence ID" value="TWG38324.1"/>
    <property type="molecule type" value="Genomic_DNA"/>
</dbReference>
<sequence>MNAAASERHRLVFVGDPMCSWCYGFGQELSEALAQRPEMRLDIVTGGLRAGATEVLDDAGKRLRLFHWAKVEAQTGLSFDREALLARRGFVYDTEPVCRAVVAARLSQPGANLLAIFRALQKAFYADGLDTTDPEVLVAVVTQALSVQALDAQGLQECFVADATLQVTQRDFAQARRWGITSFPALLGKHGEHLVRLVDGFAKAPVLLATIDRWMDQTSMTVTPRG</sequence>
<proteinExistence type="predicted"/>
<organism evidence="1 2">
    <name type="scientific">Acidovorax delafieldii</name>
    <name type="common">Pseudomonas delafieldii</name>
    <dbReference type="NCBI Taxonomy" id="47920"/>
    <lineage>
        <taxon>Bacteria</taxon>
        <taxon>Pseudomonadati</taxon>
        <taxon>Pseudomonadota</taxon>
        <taxon>Betaproteobacteria</taxon>
        <taxon>Burkholderiales</taxon>
        <taxon>Comamonadaceae</taxon>
        <taxon>Acidovorax</taxon>
    </lineage>
</organism>
<comment type="caution">
    <text evidence="1">The sequence shown here is derived from an EMBL/GenBank/DDBJ whole genome shotgun (WGS) entry which is preliminary data.</text>
</comment>
<gene>
    <name evidence="1" type="ORF">ATF69_2266</name>
</gene>
<name>A0A561XQC9_ACIDE</name>
<dbReference type="SUPFAM" id="SSF52833">
    <property type="entry name" value="Thioredoxin-like"/>
    <property type="match status" value="1"/>
</dbReference>
<evidence type="ECO:0000313" key="1">
    <source>
        <dbReference type="EMBL" id="TWG38324.1"/>
    </source>
</evidence>
<dbReference type="PANTHER" id="PTHR13887:SF54">
    <property type="entry name" value="DSBA FAMILY PROTEIN"/>
    <property type="match status" value="1"/>
</dbReference>
<dbReference type="AlphaFoldDB" id="A0A561XQC9"/>
<dbReference type="Gene3D" id="1.10.472.60">
    <property type="entry name" value="putative protein disulfide isomerase domain"/>
    <property type="match status" value="1"/>
</dbReference>
<dbReference type="GeneID" id="51111330"/>
<protein>
    <recommendedName>
        <fullName evidence="3">DSBA-like thioredoxin domain-containing protein</fullName>
    </recommendedName>
</protein>
<dbReference type="Proteomes" id="UP000321485">
    <property type="component" value="Unassembled WGS sequence"/>
</dbReference>
<evidence type="ECO:0008006" key="3">
    <source>
        <dbReference type="Google" id="ProtNLM"/>
    </source>
</evidence>
<dbReference type="PANTHER" id="PTHR13887">
    <property type="entry name" value="GLUTATHIONE S-TRANSFERASE KAPPA"/>
    <property type="match status" value="1"/>
</dbReference>
<dbReference type="Gene3D" id="3.40.30.10">
    <property type="entry name" value="Glutaredoxin"/>
    <property type="match status" value="1"/>
</dbReference>
<dbReference type="RefSeq" id="WP_146870997.1">
    <property type="nucleotide sequence ID" value="NZ_VJWE01000012.1"/>
</dbReference>
<dbReference type="CDD" id="cd03025">
    <property type="entry name" value="DsbA_FrnE_like"/>
    <property type="match status" value="1"/>
</dbReference>
<reference evidence="1 2" key="1">
    <citation type="journal article" date="2015" name="Stand. Genomic Sci.">
        <title>Genomic Encyclopedia of Bacterial and Archaeal Type Strains, Phase III: the genomes of soil and plant-associated and newly described type strains.</title>
        <authorList>
            <person name="Whitman W.B."/>
            <person name="Woyke T."/>
            <person name="Klenk H.P."/>
            <person name="Zhou Y."/>
            <person name="Lilburn T.G."/>
            <person name="Beck B.J."/>
            <person name="De Vos P."/>
            <person name="Vandamme P."/>
            <person name="Eisen J.A."/>
            <person name="Garrity G."/>
            <person name="Hugenholtz P."/>
            <person name="Kyrpides N.C."/>
        </authorList>
    </citation>
    <scope>NUCLEOTIDE SEQUENCE [LARGE SCALE GENOMIC DNA]</scope>
    <source>
        <strain evidence="1 2">DSM 64</strain>
    </source>
</reference>
<evidence type="ECO:0000313" key="2">
    <source>
        <dbReference type="Proteomes" id="UP000321485"/>
    </source>
</evidence>
<dbReference type="InterPro" id="IPR036249">
    <property type="entry name" value="Thioredoxin-like_sf"/>
</dbReference>
<accession>A0A561XQC9</accession>